<dbReference type="InterPro" id="IPR012337">
    <property type="entry name" value="RNaseH-like_sf"/>
</dbReference>
<accession>A0A0C2NBA7</accession>
<dbReference type="InterPro" id="IPR050951">
    <property type="entry name" value="Retrovirus_Pol_polyprotein"/>
</dbReference>
<dbReference type="GO" id="GO:0003676">
    <property type="term" value="F:nucleic acid binding"/>
    <property type="evidence" value="ECO:0007669"/>
    <property type="project" value="InterPro"/>
</dbReference>
<dbReference type="PANTHER" id="PTHR37984:SF5">
    <property type="entry name" value="PROTEIN NYNRIN-LIKE"/>
    <property type="match status" value="1"/>
</dbReference>
<dbReference type="EMBL" id="JWZT01001836">
    <property type="protein sequence ID" value="KII71217.1"/>
    <property type="molecule type" value="Genomic_DNA"/>
</dbReference>
<feature type="domain" description="Integrase catalytic" evidence="1">
    <location>
        <begin position="1"/>
        <end position="141"/>
    </location>
</feature>
<dbReference type="AlphaFoldDB" id="A0A0C2NBA7"/>
<dbReference type="GO" id="GO:0015074">
    <property type="term" value="P:DNA integration"/>
    <property type="evidence" value="ECO:0007669"/>
    <property type="project" value="InterPro"/>
</dbReference>
<dbReference type="PANTHER" id="PTHR37984">
    <property type="entry name" value="PROTEIN CBG26694"/>
    <property type="match status" value="1"/>
</dbReference>
<dbReference type="InterPro" id="IPR001584">
    <property type="entry name" value="Integrase_cat-core"/>
</dbReference>
<keyword evidence="3" id="KW-1185">Reference proteome</keyword>
<sequence>MNFYTHNEYTKNWRHAKNVIMCKKQYMIEVLLFRNRLKNIVCRFGVPASIHSDKGRQFESLFFPQLCQIMKIKKSHSTPYHPEGNGLAERIIRTLKMRMRMLIQDRKAEWDKILDLALMSIRTSTNESTKFSPFQMVYGRMPRPISLPIPFIENMHVDTRELQNRIKTIEGKAKTNIDKSLNKYKYYYDIESESQNFVPEMKYG</sequence>
<dbReference type="SUPFAM" id="SSF53098">
    <property type="entry name" value="Ribonuclease H-like"/>
    <property type="match status" value="1"/>
</dbReference>
<gene>
    <name evidence="2" type="ORF">RF11_09241</name>
</gene>
<comment type="caution">
    <text evidence="2">The sequence shown here is derived from an EMBL/GenBank/DDBJ whole genome shotgun (WGS) entry which is preliminary data.</text>
</comment>
<dbReference type="OrthoDB" id="5988470at2759"/>
<evidence type="ECO:0000259" key="1">
    <source>
        <dbReference type="PROSITE" id="PS50994"/>
    </source>
</evidence>
<evidence type="ECO:0000313" key="3">
    <source>
        <dbReference type="Proteomes" id="UP000031668"/>
    </source>
</evidence>
<protein>
    <submittedName>
        <fullName evidence="2">Pro-Pol polyprotein</fullName>
    </submittedName>
</protein>
<dbReference type="InterPro" id="IPR036397">
    <property type="entry name" value="RNaseH_sf"/>
</dbReference>
<proteinExistence type="predicted"/>
<dbReference type="Gene3D" id="3.30.420.10">
    <property type="entry name" value="Ribonuclease H-like superfamily/Ribonuclease H"/>
    <property type="match status" value="1"/>
</dbReference>
<name>A0A0C2NBA7_THEKT</name>
<organism evidence="2 3">
    <name type="scientific">Thelohanellus kitauei</name>
    <name type="common">Myxosporean</name>
    <dbReference type="NCBI Taxonomy" id="669202"/>
    <lineage>
        <taxon>Eukaryota</taxon>
        <taxon>Metazoa</taxon>
        <taxon>Cnidaria</taxon>
        <taxon>Myxozoa</taxon>
        <taxon>Myxosporea</taxon>
        <taxon>Bivalvulida</taxon>
        <taxon>Platysporina</taxon>
        <taxon>Myxobolidae</taxon>
        <taxon>Thelohanellus</taxon>
    </lineage>
</organism>
<evidence type="ECO:0000313" key="2">
    <source>
        <dbReference type="EMBL" id="KII71217.1"/>
    </source>
</evidence>
<reference evidence="2 3" key="1">
    <citation type="journal article" date="2014" name="Genome Biol. Evol.">
        <title>The genome of the myxosporean Thelohanellus kitauei shows adaptations to nutrient acquisition within its fish host.</title>
        <authorList>
            <person name="Yang Y."/>
            <person name="Xiong J."/>
            <person name="Zhou Z."/>
            <person name="Huo F."/>
            <person name="Miao W."/>
            <person name="Ran C."/>
            <person name="Liu Y."/>
            <person name="Zhang J."/>
            <person name="Feng J."/>
            <person name="Wang M."/>
            <person name="Wang M."/>
            <person name="Wang L."/>
            <person name="Yao B."/>
        </authorList>
    </citation>
    <scope>NUCLEOTIDE SEQUENCE [LARGE SCALE GENOMIC DNA]</scope>
    <source>
        <strain evidence="2">Wuqing</strain>
    </source>
</reference>
<dbReference type="Proteomes" id="UP000031668">
    <property type="component" value="Unassembled WGS sequence"/>
</dbReference>
<dbReference type="PROSITE" id="PS50994">
    <property type="entry name" value="INTEGRASE"/>
    <property type="match status" value="1"/>
</dbReference>